<feature type="binding site" evidence="12">
    <location>
        <position position="564"/>
    </location>
    <ligand>
        <name>Zn(2+)</name>
        <dbReference type="ChEBI" id="CHEBI:29105"/>
        <label>1</label>
    </ligand>
</feature>
<name>A0A845R0A8_9CLOT</name>
<dbReference type="InterPro" id="IPR027417">
    <property type="entry name" value="P-loop_NTPase"/>
</dbReference>
<feature type="binding site" evidence="12">
    <location>
        <position position="551"/>
    </location>
    <ligand>
        <name>Zn(2+)</name>
        <dbReference type="ChEBI" id="CHEBI:29105"/>
        <label>2</label>
    </ligand>
</feature>
<accession>A0A845R0A8</accession>
<proteinExistence type="inferred from homology"/>
<keyword evidence="6 12" id="KW-0347">Helicase</keyword>
<sequence>MDLYAEIIVDNNSTQTDILYTYRIPIEFQDNLKIGMRVIVPFGMGNMLLQGLVIKMKNTISFNKNKLKDIVEIVDKEPILSSNLIELGLWMRREYLAQYIEVFKTIMPTGITKKVKQYIYVVDENINITNIKSKNQKKIIKFLFDNNGIEFEELKKALEISNINSSLKSLKSKNIIKVENKIEQDINKKYEKVVVKLFKNLDIPKILKGLNKLAKKQKEVILFLKDYKEIKLKDLTNLVGSSYSTIRSLESKNLISIIDKESPRQVLDKNYKKTENMELNKEQTECYNRINNSISNEKSKKFLIHGVTGSGKTEVYIQLIENVIKKQKQAIVLIPEISLTPQTVERFVSRFGNNVAVLHSGLSLGERYDEWRKIKENKVDIVIGARSAIFAPFKNLGIIIIDEEHENSYKSSINPKYDTIKVAEKRSELENAILVLGSATPSINTYYLAEMGKYELLQMNKRANKQEMPNVDVIDMREELENGNKTIFSNRLYNDIITNLKDERQIILFLNRRGFSTFISCRECGYVEKCPSCDVSLTFHKKENWLKCHYCGFAKKPVEVCPKCESKYIRYFGIGTQKVEEMVKKTFENINVERMDIDTTSKKNSHEEILDRFKNKEIDILIGTQMISKGLDFPNVLLVGVIAADLTLNLPDYRASERTFQLLTQVAGRSGRGERKGNVVVQTYDPNHYSIIYARSHDYIGFYKEEIKLRKIFNYPPYVNIISIVFSGLDVRELEKITKYISDAIIKNIRYKNKDFDVSNNISKPMPSPIPKIKNKYRWQMIIKSSDKELKVIKNIIYWVCIKNKYNIPIDKVKISIDINPNSIM</sequence>
<dbReference type="FunFam" id="3.40.50.300:FF:000489">
    <property type="entry name" value="Primosome assembly protein PriA"/>
    <property type="match status" value="1"/>
</dbReference>
<keyword evidence="10 12" id="KW-0413">Isomerase</keyword>
<dbReference type="Pfam" id="PF18319">
    <property type="entry name" value="Zn_ribbon_PriA"/>
    <property type="match status" value="1"/>
</dbReference>
<comment type="caution">
    <text evidence="15">The sequence shown here is derived from an EMBL/GenBank/DDBJ whole genome shotgun (WGS) entry which is preliminary data.</text>
</comment>
<dbReference type="PANTHER" id="PTHR30580">
    <property type="entry name" value="PRIMOSOMAL PROTEIN N"/>
    <property type="match status" value="1"/>
</dbReference>
<evidence type="ECO:0000256" key="9">
    <source>
        <dbReference type="ARBA" id="ARBA00023125"/>
    </source>
</evidence>
<dbReference type="Pfam" id="PF00271">
    <property type="entry name" value="Helicase_C"/>
    <property type="match status" value="1"/>
</dbReference>
<dbReference type="HAMAP" id="MF_00983">
    <property type="entry name" value="PriA"/>
    <property type="match status" value="1"/>
</dbReference>
<dbReference type="EC" id="5.6.2.4" evidence="12"/>
<keyword evidence="16" id="KW-1185">Reference proteome</keyword>
<dbReference type="Gene3D" id="3.40.50.300">
    <property type="entry name" value="P-loop containing nucleotide triphosphate hydrolases"/>
    <property type="match status" value="2"/>
</dbReference>
<dbReference type="SMART" id="SM00490">
    <property type="entry name" value="HELICc"/>
    <property type="match status" value="1"/>
</dbReference>
<dbReference type="GO" id="GO:0006302">
    <property type="term" value="P:double-strand break repair"/>
    <property type="evidence" value="ECO:0007669"/>
    <property type="project" value="InterPro"/>
</dbReference>
<dbReference type="NCBIfam" id="NF004066">
    <property type="entry name" value="PRK05580.1-3"/>
    <property type="match status" value="1"/>
</dbReference>
<dbReference type="InterPro" id="IPR005259">
    <property type="entry name" value="PriA"/>
</dbReference>
<dbReference type="GO" id="GO:0003677">
    <property type="term" value="F:DNA binding"/>
    <property type="evidence" value="ECO:0007669"/>
    <property type="project" value="UniProtKB-UniRule"/>
</dbReference>
<dbReference type="InterPro" id="IPR041236">
    <property type="entry name" value="PriA_C"/>
</dbReference>
<keyword evidence="7 12" id="KW-0862">Zinc</keyword>
<dbReference type="EMBL" id="QXXA01000009">
    <property type="protein sequence ID" value="NBI06888.1"/>
    <property type="molecule type" value="Genomic_DNA"/>
</dbReference>
<feature type="binding site" evidence="12">
    <location>
        <position position="561"/>
    </location>
    <ligand>
        <name>Zn(2+)</name>
        <dbReference type="ChEBI" id="CHEBI:29105"/>
        <label>1</label>
    </ligand>
</feature>
<evidence type="ECO:0000256" key="3">
    <source>
        <dbReference type="ARBA" id="ARBA00022723"/>
    </source>
</evidence>
<feature type="binding site" evidence="12">
    <location>
        <position position="521"/>
    </location>
    <ligand>
        <name>Zn(2+)</name>
        <dbReference type="ChEBI" id="CHEBI:29105"/>
        <label>1</label>
    </ligand>
</feature>
<evidence type="ECO:0000256" key="5">
    <source>
        <dbReference type="ARBA" id="ARBA00022801"/>
    </source>
</evidence>
<dbReference type="CDD" id="cd17929">
    <property type="entry name" value="DEXHc_priA"/>
    <property type="match status" value="1"/>
</dbReference>
<evidence type="ECO:0000256" key="1">
    <source>
        <dbReference type="ARBA" id="ARBA00022515"/>
    </source>
</evidence>
<keyword evidence="8 12" id="KW-0067">ATP-binding</keyword>
<feature type="domain" description="Helicase C-terminal" evidence="14">
    <location>
        <begin position="556"/>
        <end position="737"/>
    </location>
</feature>
<dbReference type="GO" id="GO:0006270">
    <property type="term" value="P:DNA replication initiation"/>
    <property type="evidence" value="ECO:0007669"/>
    <property type="project" value="TreeGrafter"/>
</dbReference>
<dbReference type="SUPFAM" id="SSF52540">
    <property type="entry name" value="P-loop containing nucleoside triphosphate hydrolases"/>
    <property type="match status" value="2"/>
</dbReference>
<evidence type="ECO:0000256" key="12">
    <source>
        <dbReference type="HAMAP-Rule" id="MF_00983"/>
    </source>
</evidence>
<dbReference type="Pfam" id="PF18074">
    <property type="entry name" value="PriA_C"/>
    <property type="match status" value="1"/>
</dbReference>
<feature type="binding site" evidence="12">
    <location>
        <position position="533"/>
    </location>
    <ligand>
        <name>Zn(2+)</name>
        <dbReference type="ChEBI" id="CHEBI:29105"/>
        <label>2</label>
    </ligand>
</feature>
<dbReference type="GO" id="GO:0005524">
    <property type="term" value="F:ATP binding"/>
    <property type="evidence" value="ECO:0007669"/>
    <property type="project" value="UniProtKB-UniRule"/>
</dbReference>
<evidence type="ECO:0000256" key="7">
    <source>
        <dbReference type="ARBA" id="ARBA00022833"/>
    </source>
</evidence>
<dbReference type="Gene3D" id="3.40.1440.60">
    <property type="entry name" value="PriA, 3(prime) DNA-binding domain"/>
    <property type="match status" value="1"/>
</dbReference>
<keyword evidence="2 12" id="KW-0235">DNA replication</keyword>
<feature type="binding site" evidence="12">
    <location>
        <position position="524"/>
    </location>
    <ligand>
        <name>Zn(2+)</name>
        <dbReference type="ChEBI" id="CHEBI:29105"/>
        <label>1</label>
    </ligand>
</feature>
<gene>
    <name evidence="12 15" type="primary">priA</name>
    <name evidence="15" type="ORF">D3Z33_08485</name>
</gene>
<keyword evidence="3 12" id="KW-0479">Metal-binding</keyword>
<dbReference type="GO" id="GO:0016787">
    <property type="term" value="F:hydrolase activity"/>
    <property type="evidence" value="ECO:0007669"/>
    <property type="project" value="UniProtKB-KW"/>
</dbReference>
<evidence type="ECO:0000313" key="16">
    <source>
        <dbReference type="Proteomes" id="UP000467132"/>
    </source>
</evidence>
<dbReference type="OrthoDB" id="9759544at2"/>
<evidence type="ECO:0000259" key="13">
    <source>
        <dbReference type="PROSITE" id="PS51192"/>
    </source>
</evidence>
<dbReference type="NCBIfam" id="TIGR00595">
    <property type="entry name" value="priA"/>
    <property type="match status" value="1"/>
</dbReference>
<dbReference type="PROSITE" id="PS51192">
    <property type="entry name" value="HELICASE_ATP_BIND_1"/>
    <property type="match status" value="1"/>
</dbReference>
<protein>
    <recommendedName>
        <fullName evidence="12">Replication restart protein PriA</fullName>
    </recommendedName>
    <alternativeName>
        <fullName evidence="12">ATP-dependent DNA helicase PriA</fullName>
        <ecNumber evidence="12">5.6.2.4</ecNumber>
    </alternativeName>
    <alternativeName>
        <fullName evidence="12">DNA 3'-5' helicase PriA</fullName>
    </alternativeName>
</protein>
<dbReference type="InterPro" id="IPR006935">
    <property type="entry name" value="Helicase/UvrB_N"/>
</dbReference>
<comment type="similarity">
    <text evidence="12">Belongs to the helicase family. PriA subfamily.</text>
</comment>
<dbReference type="GO" id="GO:0006269">
    <property type="term" value="P:DNA replication, synthesis of primer"/>
    <property type="evidence" value="ECO:0007669"/>
    <property type="project" value="UniProtKB-KW"/>
</dbReference>
<dbReference type="FunFam" id="3.40.1440.60:FF:000001">
    <property type="entry name" value="Primosomal protein N"/>
    <property type="match status" value="1"/>
</dbReference>
<comment type="subunit">
    <text evidence="12">Component of the replication restart primosome.</text>
</comment>
<dbReference type="GO" id="GO:1990077">
    <property type="term" value="C:primosome complex"/>
    <property type="evidence" value="ECO:0007669"/>
    <property type="project" value="UniProtKB-UniRule"/>
</dbReference>
<dbReference type="CDD" id="cd18804">
    <property type="entry name" value="SF2_C_priA"/>
    <property type="match status" value="1"/>
</dbReference>
<keyword evidence="5 12" id="KW-0378">Hydrolase</keyword>
<dbReference type="PROSITE" id="PS51194">
    <property type="entry name" value="HELICASE_CTER"/>
    <property type="match status" value="1"/>
</dbReference>
<dbReference type="RefSeq" id="WP_160197367.1">
    <property type="nucleotide sequence ID" value="NZ_QXXA01000009.1"/>
</dbReference>
<dbReference type="InterPro" id="IPR042115">
    <property type="entry name" value="PriA_3primeBD_sf"/>
</dbReference>
<evidence type="ECO:0000256" key="11">
    <source>
        <dbReference type="ARBA" id="ARBA00048988"/>
    </source>
</evidence>
<dbReference type="InterPro" id="IPR001650">
    <property type="entry name" value="Helicase_C-like"/>
</dbReference>
<dbReference type="AlphaFoldDB" id="A0A845R0A8"/>
<evidence type="ECO:0000256" key="6">
    <source>
        <dbReference type="ARBA" id="ARBA00022806"/>
    </source>
</evidence>
<evidence type="ECO:0000256" key="2">
    <source>
        <dbReference type="ARBA" id="ARBA00022705"/>
    </source>
</evidence>
<dbReference type="InterPro" id="IPR040498">
    <property type="entry name" value="PriA_CRR"/>
</dbReference>
<dbReference type="Pfam" id="PF17764">
    <property type="entry name" value="PriA_3primeBD"/>
    <property type="match status" value="1"/>
</dbReference>
<dbReference type="Pfam" id="PF04851">
    <property type="entry name" value="ResIII"/>
    <property type="match status" value="1"/>
</dbReference>
<comment type="cofactor">
    <cofactor evidence="12">
        <name>Zn(2+)</name>
        <dbReference type="ChEBI" id="CHEBI:29105"/>
    </cofactor>
    <text evidence="12">Binds 2 zinc ions per subunit.</text>
</comment>
<evidence type="ECO:0000313" key="15">
    <source>
        <dbReference type="EMBL" id="NBI06888.1"/>
    </source>
</evidence>
<dbReference type="PANTHER" id="PTHR30580:SF0">
    <property type="entry name" value="PRIMOSOMAL PROTEIN N"/>
    <property type="match status" value="1"/>
</dbReference>
<dbReference type="GO" id="GO:0043138">
    <property type="term" value="F:3'-5' DNA helicase activity"/>
    <property type="evidence" value="ECO:0007669"/>
    <property type="project" value="UniProtKB-EC"/>
</dbReference>
<dbReference type="InterPro" id="IPR014001">
    <property type="entry name" value="Helicase_ATP-bd"/>
</dbReference>
<dbReference type="InterPro" id="IPR041222">
    <property type="entry name" value="PriA_3primeBD"/>
</dbReference>
<comment type="catalytic activity">
    <reaction evidence="11 12">
        <text>ATP + H2O = ADP + phosphate + H(+)</text>
        <dbReference type="Rhea" id="RHEA:13065"/>
        <dbReference type="ChEBI" id="CHEBI:15377"/>
        <dbReference type="ChEBI" id="CHEBI:15378"/>
        <dbReference type="ChEBI" id="CHEBI:30616"/>
        <dbReference type="ChEBI" id="CHEBI:43474"/>
        <dbReference type="ChEBI" id="CHEBI:456216"/>
        <dbReference type="EC" id="5.6.2.4"/>
    </reaction>
</comment>
<evidence type="ECO:0000256" key="4">
    <source>
        <dbReference type="ARBA" id="ARBA00022741"/>
    </source>
</evidence>
<keyword evidence="9 12" id="KW-0238">DNA-binding</keyword>
<comment type="catalytic activity">
    <reaction evidence="12">
        <text>Couples ATP hydrolysis with the unwinding of duplex DNA by translocating in the 3'-5' direction.</text>
        <dbReference type="EC" id="5.6.2.4"/>
    </reaction>
</comment>
<dbReference type="GO" id="GO:0006310">
    <property type="term" value="P:DNA recombination"/>
    <property type="evidence" value="ECO:0007669"/>
    <property type="project" value="InterPro"/>
</dbReference>
<evidence type="ECO:0000259" key="14">
    <source>
        <dbReference type="PROSITE" id="PS51194"/>
    </source>
</evidence>
<comment type="function">
    <text evidence="12">Initiates the restart of stalled replication forks, which reloads the replicative helicase on sites other than the origin of replication. Recognizes and binds to abandoned replication forks and remodels them to uncover a helicase loading site. Promotes assembly of the primosome at these replication forks.</text>
</comment>
<evidence type="ECO:0000256" key="10">
    <source>
        <dbReference type="ARBA" id="ARBA00023235"/>
    </source>
</evidence>
<feature type="domain" description="Helicase ATP-binding" evidence="13">
    <location>
        <begin position="293"/>
        <end position="459"/>
    </location>
</feature>
<organism evidence="15 16">
    <name type="scientific">Senegalia massiliensis</name>
    <dbReference type="NCBI Taxonomy" id="1720316"/>
    <lineage>
        <taxon>Bacteria</taxon>
        <taxon>Bacillati</taxon>
        <taxon>Bacillota</taxon>
        <taxon>Clostridia</taxon>
        <taxon>Eubacteriales</taxon>
        <taxon>Clostridiaceae</taxon>
        <taxon>Senegalia</taxon>
    </lineage>
</organism>
<feature type="binding site" evidence="12">
    <location>
        <position position="548"/>
    </location>
    <ligand>
        <name>Zn(2+)</name>
        <dbReference type="ChEBI" id="CHEBI:29105"/>
        <label>2</label>
    </ligand>
</feature>
<keyword evidence="1 12" id="KW-0639">Primosome</keyword>
<feature type="binding site" evidence="12">
    <location>
        <position position="530"/>
    </location>
    <ligand>
        <name>Zn(2+)</name>
        <dbReference type="ChEBI" id="CHEBI:29105"/>
        <label>2</label>
    </ligand>
</feature>
<dbReference type="SMART" id="SM00487">
    <property type="entry name" value="DEXDc"/>
    <property type="match status" value="1"/>
</dbReference>
<dbReference type="GO" id="GO:0008270">
    <property type="term" value="F:zinc ion binding"/>
    <property type="evidence" value="ECO:0007669"/>
    <property type="project" value="UniProtKB-UniRule"/>
</dbReference>
<dbReference type="Proteomes" id="UP000467132">
    <property type="component" value="Unassembled WGS sequence"/>
</dbReference>
<reference evidence="15 16" key="1">
    <citation type="submission" date="2018-08" db="EMBL/GenBank/DDBJ databases">
        <title>Murine metabolic-syndrome-specific gut microbial biobank.</title>
        <authorList>
            <person name="Liu C."/>
        </authorList>
    </citation>
    <scope>NUCLEOTIDE SEQUENCE [LARGE SCALE GENOMIC DNA]</scope>
    <source>
        <strain evidence="15 16">583</strain>
    </source>
</reference>
<keyword evidence="4 12" id="KW-0547">Nucleotide-binding</keyword>
<evidence type="ECO:0000256" key="8">
    <source>
        <dbReference type="ARBA" id="ARBA00022840"/>
    </source>
</evidence>